<organism evidence="1 3">
    <name type="scientific">Phocaeicola plebeius</name>
    <dbReference type="NCBI Taxonomy" id="310297"/>
    <lineage>
        <taxon>Bacteria</taxon>
        <taxon>Pseudomonadati</taxon>
        <taxon>Bacteroidota</taxon>
        <taxon>Bacteroidia</taxon>
        <taxon>Bacteroidales</taxon>
        <taxon>Bacteroidaceae</taxon>
        <taxon>Phocaeicola</taxon>
    </lineage>
</organism>
<comment type="caution">
    <text evidence="1">The sequence shown here is derived from an EMBL/GenBank/DDBJ whole genome shotgun (WGS) entry which is preliminary data.</text>
</comment>
<evidence type="ECO:0000313" key="3">
    <source>
        <dbReference type="Proteomes" id="UP000260862"/>
    </source>
</evidence>
<dbReference type="RefSeq" id="WP_117672363.1">
    <property type="nucleotide sequence ID" value="NZ_CABOGR010000012.1"/>
</dbReference>
<evidence type="ECO:0000313" key="1">
    <source>
        <dbReference type="EMBL" id="RGK56134.1"/>
    </source>
</evidence>
<protein>
    <submittedName>
        <fullName evidence="1">Uncharacterized protein</fullName>
    </submittedName>
</protein>
<dbReference type="AlphaFoldDB" id="A0A3E4N3G9"/>
<keyword evidence="3" id="KW-1185">Reference proteome</keyword>
<gene>
    <name evidence="2" type="ORF">DWY14_12640</name>
    <name evidence="1" type="ORF">DXD04_07770</name>
</gene>
<evidence type="ECO:0000313" key="2">
    <source>
        <dbReference type="EMBL" id="RGS05038.1"/>
    </source>
</evidence>
<dbReference type="EMBL" id="QSQT01000012">
    <property type="protein sequence ID" value="RGK56134.1"/>
    <property type="molecule type" value="Genomic_DNA"/>
</dbReference>
<proteinExistence type="predicted"/>
<accession>A0A3E4N3G9</accession>
<evidence type="ECO:0000313" key="4">
    <source>
        <dbReference type="Proteomes" id="UP000285750"/>
    </source>
</evidence>
<dbReference type="EMBL" id="QRUY01000031">
    <property type="protein sequence ID" value="RGS05038.1"/>
    <property type="molecule type" value="Genomic_DNA"/>
</dbReference>
<sequence>MTKLPFKEYTVINNTLIQKLGCADVYRTYVLLLIADKSTLTTDTTIEELASFVDESKFNYKGNRKTKSFNDKLRDTGEVTIQEKNSGKKDRTWTDYIFSPVTYGNYRRISREFYDSYNDTLDLKLRGFILKLFSAAEPHSHTIILPMRKLEKLIHMGHDTINKYIDQLIELDLLDEVGDSTILKAKGLILDQPKDKYVEEVKARFEHMIAYNESRGNPISRECMIYKKCKEKLFEGIQNMHAFMKSLESGLVGTKQDIKDNEELQDIIL</sequence>
<dbReference type="Proteomes" id="UP000285750">
    <property type="component" value="Unassembled WGS sequence"/>
</dbReference>
<name>A0A3E4N3G9_9BACT</name>
<dbReference type="Proteomes" id="UP000260862">
    <property type="component" value="Unassembled WGS sequence"/>
</dbReference>
<reference evidence="3 4" key="1">
    <citation type="submission" date="2018-08" db="EMBL/GenBank/DDBJ databases">
        <title>A genome reference for cultivated species of the human gut microbiota.</title>
        <authorList>
            <person name="Zou Y."/>
            <person name="Xue W."/>
            <person name="Luo G."/>
        </authorList>
    </citation>
    <scope>NUCLEOTIDE SEQUENCE [LARGE SCALE GENOMIC DNA]</scope>
    <source>
        <strain evidence="2 4">AF24-16AC</strain>
        <strain evidence="1 3">TF10-3AC</strain>
    </source>
</reference>